<keyword evidence="9" id="KW-0472">Membrane</keyword>
<dbReference type="Pfam" id="PF07774">
    <property type="entry name" value="EMC1_C"/>
    <property type="match status" value="1"/>
</dbReference>
<evidence type="ECO:0000256" key="7">
    <source>
        <dbReference type="ARBA" id="ARBA00022824"/>
    </source>
</evidence>
<keyword evidence="6 12" id="KW-0732">Signal</keyword>
<dbReference type="InterPro" id="IPR058545">
    <property type="entry name" value="Beta-prop_EMC1_1st"/>
</dbReference>
<evidence type="ECO:0000256" key="4">
    <source>
        <dbReference type="ARBA" id="ARBA00020824"/>
    </source>
</evidence>
<dbReference type="Pfam" id="PF25293">
    <property type="entry name" value="Beta-prop_EMC1_N"/>
    <property type="match status" value="1"/>
</dbReference>
<comment type="subcellular location">
    <subcellularLocation>
        <location evidence="1">Endoplasmic reticulum membrane</location>
        <topology evidence="1">Single-pass type I membrane protein</topology>
    </subcellularLocation>
</comment>
<evidence type="ECO:0000256" key="2">
    <source>
        <dbReference type="ARBA" id="ARBA00007904"/>
    </source>
</evidence>
<dbReference type="InterPro" id="IPR011678">
    <property type="entry name" value="EMC1_C"/>
</dbReference>
<reference evidence="15" key="2">
    <citation type="submission" date="2021-10" db="EMBL/GenBank/DDBJ databases">
        <title>Phylogenomics reveals ancestral predisposition of the termite-cultivated fungus Termitomyces towards a domesticated lifestyle.</title>
        <authorList>
            <person name="Auxier B."/>
            <person name="Grum-Grzhimaylo A."/>
            <person name="Cardenas M.E."/>
            <person name="Lodge J.D."/>
            <person name="Laessoe T."/>
            <person name="Pedersen O."/>
            <person name="Smith M.E."/>
            <person name="Kuyper T.W."/>
            <person name="Franco-Molano E.A."/>
            <person name="Baroni T.J."/>
            <person name="Aanen D.K."/>
        </authorList>
    </citation>
    <scope>NUCLEOTIDE SEQUENCE</scope>
    <source>
        <strain evidence="15">D49</strain>
    </source>
</reference>
<gene>
    <name evidence="15" type="ORF">H0H81_008561</name>
</gene>
<dbReference type="GO" id="GO:0072546">
    <property type="term" value="C:EMC complex"/>
    <property type="evidence" value="ECO:0007669"/>
    <property type="project" value="InterPro"/>
</dbReference>
<protein>
    <recommendedName>
        <fullName evidence="4">ER membrane protein complex subunit 1</fullName>
    </recommendedName>
</protein>
<evidence type="ECO:0000256" key="6">
    <source>
        <dbReference type="ARBA" id="ARBA00022729"/>
    </source>
</evidence>
<keyword evidence="16" id="KW-1185">Reference proteome</keyword>
<feature type="domain" description="EMC1 first beta-propeller" evidence="14">
    <location>
        <begin position="25"/>
        <end position="351"/>
    </location>
</feature>
<feature type="region of interest" description="Disordered" evidence="11">
    <location>
        <begin position="747"/>
        <end position="768"/>
    </location>
</feature>
<keyword evidence="8" id="KW-1133">Transmembrane helix</keyword>
<sequence>MRWSPNYTWHACLALLLATAPLTSALHESDVGVVDWHKLLVGVPLVTAPVTAPSFHTLNRDVGVQEQKAAENVIFTATGNNVLAALNPQDGAVEWRHIYEPDDRIAGYYPQSNFVASLSGPGGATFRLFNATSGVIHIEKRLHALESGHLAEPHHLGTHVAFSGDGVQDIYVLTDGHVVRRLNGKTGDIKWTWKAEDQTAMTVHTQLVATHSAIYLIGLSKSIASLTLHVTALSPDTGAVFKSRGIPSSVKNLDAYLVLSSSSATVAPHVTWLENGQLKSFILTPTLETKPSAITFKSNTKSTIPYERILDVGLTRKGYAVAVAGDGSATLVALQDTQVQGVGAFAPPVSVSLKKNEGKDEAENEDETTDSIWVGGAGQKDGEVVLARVFWSHAVNKARTETLTFTPGSSKLSSTVVEFDFDTASHGVIAHAALSHALHPSLLLTTSTGAIQLWNLDIPTTDTWTREEALAAVVLAEFVELPEGLVDAGTRDNEGFLGRLWRHAGDAKNFPQYLDGFVRRFLTGSYASPTSAPAPTFLTSDSPSNGRLIRDAFGFRQIIVAATVHGKIFGLDSSTGRVVWSRVLGLGWAAETGGNVLPVKMFVLSAEDTAAEDGNQEGKGAQVVLVAQRRSENTLVDTVIFHIDAQTGADASGVVPTELGLTEDPKALLHGIDIIAGPAVEAFLLSPPPISSSSKTSLKKYAKAVLVLDEYLQVHIYPSTPRTRATLHALQPSLHFPLRTNTPAGTRVSGHAIGPHPRSADGSDGNEGEDGYVAYSTWTLGLPPNEDVKAMIPAQRGPIASLGKVLGNRTTLYKYLNPRLFVLLTAPKPGGEPAQSCGLYVVDAAKGSVVYRTGLPAVGGKGKDACDIKASLVENWLVYHYYDPEWTGAGLTKGWRMVTVELYEGELDEKTMSSDMSSYSDGSVKVLAFEQSYVYPHGITTLSPTSTKFGMTSKDIIVATRNHQIQSIPRRLLNPRRPNRKVTAEEQEEFLVPYEPVLTYEPKRVLSHNYEVANIQRIVTSPTLLESTSLVFAHGLDMFLTRVAPSNTFDVLSENFNKAQLVLTVGGLALAIIFTKPMVRRKMLREKWYQ</sequence>
<accession>A0A9P7FS34</accession>
<evidence type="ECO:0000256" key="12">
    <source>
        <dbReference type="SAM" id="SignalP"/>
    </source>
</evidence>
<keyword evidence="7" id="KW-0256">Endoplasmic reticulum</keyword>
<evidence type="ECO:0000259" key="14">
    <source>
        <dbReference type="Pfam" id="PF25293"/>
    </source>
</evidence>
<feature type="signal peptide" evidence="12">
    <location>
        <begin position="1"/>
        <end position="25"/>
    </location>
</feature>
<evidence type="ECO:0000256" key="8">
    <source>
        <dbReference type="ARBA" id="ARBA00022989"/>
    </source>
</evidence>
<dbReference type="PANTHER" id="PTHR21573">
    <property type="entry name" value="ER MEMBRANE PROTEIN COMPLEX SUBUNIT 1"/>
    <property type="match status" value="1"/>
</dbReference>
<dbReference type="InterPro" id="IPR026895">
    <property type="entry name" value="EMC1"/>
</dbReference>
<reference evidence="15" key="1">
    <citation type="submission" date="2021-02" db="EMBL/GenBank/DDBJ databases">
        <authorList>
            <person name="Nieuwenhuis M."/>
            <person name="Van De Peppel L.J.J."/>
        </authorList>
    </citation>
    <scope>NUCLEOTIDE SEQUENCE</scope>
    <source>
        <strain evidence="15">D49</strain>
    </source>
</reference>
<comment type="caution">
    <text evidence="15">The sequence shown here is derived from an EMBL/GenBank/DDBJ whole genome shotgun (WGS) entry which is preliminary data.</text>
</comment>
<comment type="subunit">
    <text evidence="3">Component of the ER membrane protein complex (EMC).</text>
</comment>
<evidence type="ECO:0000256" key="10">
    <source>
        <dbReference type="ARBA" id="ARBA00023180"/>
    </source>
</evidence>
<feature type="chain" id="PRO_5040346187" description="ER membrane protein complex subunit 1" evidence="12">
    <location>
        <begin position="26"/>
        <end position="1090"/>
    </location>
</feature>
<evidence type="ECO:0000256" key="9">
    <source>
        <dbReference type="ARBA" id="ARBA00023136"/>
    </source>
</evidence>
<dbReference type="EMBL" id="JABCKI010005953">
    <property type="protein sequence ID" value="KAG5636275.1"/>
    <property type="molecule type" value="Genomic_DNA"/>
</dbReference>
<evidence type="ECO:0000313" key="15">
    <source>
        <dbReference type="EMBL" id="KAG5636275.1"/>
    </source>
</evidence>
<keyword evidence="5" id="KW-0812">Transmembrane</keyword>
<proteinExistence type="inferred from homology"/>
<keyword evidence="10" id="KW-0325">Glycoprotein</keyword>
<dbReference type="GO" id="GO:0034975">
    <property type="term" value="P:protein folding in endoplasmic reticulum"/>
    <property type="evidence" value="ECO:0007669"/>
    <property type="project" value="TreeGrafter"/>
</dbReference>
<dbReference type="PANTHER" id="PTHR21573:SF0">
    <property type="entry name" value="ER MEMBRANE PROTEIN COMPLEX SUBUNIT 1"/>
    <property type="match status" value="1"/>
</dbReference>
<evidence type="ECO:0000256" key="5">
    <source>
        <dbReference type="ARBA" id="ARBA00022692"/>
    </source>
</evidence>
<evidence type="ECO:0000259" key="13">
    <source>
        <dbReference type="Pfam" id="PF07774"/>
    </source>
</evidence>
<dbReference type="OrthoDB" id="28092at2759"/>
<comment type="similarity">
    <text evidence="2">Belongs to the EMC1 family.</text>
</comment>
<dbReference type="Proteomes" id="UP000717328">
    <property type="component" value="Unassembled WGS sequence"/>
</dbReference>
<dbReference type="InterPro" id="IPR011047">
    <property type="entry name" value="Quinoprotein_ADH-like_sf"/>
</dbReference>
<evidence type="ECO:0000256" key="11">
    <source>
        <dbReference type="SAM" id="MobiDB-lite"/>
    </source>
</evidence>
<dbReference type="InterPro" id="IPR015943">
    <property type="entry name" value="WD40/YVTN_repeat-like_dom_sf"/>
</dbReference>
<dbReference type="SUPFAM" id="SSF50998">
    <property type="entry name" value="Quinoprotein alcohol dehydrogenase-like"/>
    <property type="match status" value="1"/>
</dbReference>
<feature type="region of interest" description="Disordered" evidence="11">
    <location>
        <begin position="354"/>
        <end position="374"/>
    </location>
</feature>
<name>A0A9P7FS34_9AGAR</name>
<organism evidence="15 16">
    <name type="scientific">Sphagnurus paluster</name>
    <dbReference type="NCBI Taxonomy" id="117069"/>
    <lineage>
        <taxon>Eukaryota</taxon>
        <taxon>Fungi</taxon>
        <taxon>Dikarya</taxon>
        <taxon>Basidiomycota</taxon>
        <taxon>Agaricomycotina</taxon>
        <taxon>Agaricomycetes</taxon>
        <taxon>Agaricomycetidae</taxon>
        <taxon>Agaricales</taxon>
        <taxon>Tricholomatineae</taxon>
        <taxon>Lyophyllaceae</taxon>
        <taxon>Sphagnurus</taxon>
    </lineage>
</organism>
<dbReference type="AlphaFoldDB" id="A0A9P7FS34"/>
<evidence type="ECO:0000256" key="1">
    <source>
        <dbReference type="ARBA" id="ARBA00004115"/>
    </source>
</evidence>
<feature type="domain" description="ER membrane protein complex subunit 1 C-terminal" evidence="13">
    <location>
        <begin position="874"/>
        <end position="1088"/>
    </location>
</feature>
<dbReference type="Gene3D" id="2.130.10.10">
    <property type="entry name" value="YVTN repeat-like/Quinoprotein amine dehydrogenase"/>
    <property type="match status" value="1"/>
</dbReference>
<evidence type="ECO:0000313" key="16">
    <source>
        <dbReference type="Proteomes" id="UP000717328"/>
    </source>
</evidence>
<evidence type="ECO:0000256" key="3">
    <source>
        <dbReference type="ARBA" id="ARBA00011276"/>
    </source>
</evidence>